<comment type="subunit">
    <text evidence="5">Homotetramer, a dimer of dimers. One homotetramer interacts with 1 SecA dimer.</text>
</comment>
<feature type="compositionally biased region" description="Polar residues" evidence="6">
    <location>
        <begin position="154"/>
        <end position="166"/>
    </location>
</feature>
<accession>A0ABZ0SF32</accession>
<gene>
    <name evidence="5 7" type="primary">secB</name>
    <name evidence="7" type="ORF">Thiowin_04778</name>
</gene>
<proteinExistence type="inferred from homology"/>
<keyword evidence="3 5" id="KW-0653">Protein transport</keyword>
<organism evidence="7 8">
    <name type="scientific">Thiorhodovibrio winogradskyi</name>
    <dbReference type="NCBI Taxonomy" id="77007"/>
    <lineage>
        <taxon>Bacteria</taxon>
        <taxon>Pseudomonadati</taxon>
        <taxon>Pseudomonadota</taxon>
        <taxon>Gammaproteobacteria</taxon>
        <taxon>Chromatiales</taxon>
        <taxon>Chromatiaceae</taxon>
        <taxon>Thiorhodovibrio</taxon>
    </lineage>
</organism>
<dbReference type="InterPro" id="IPR003708">
    <property type="entry name" value="SecB"/>
</dbReference>
<dbReference type="HAMAP" id="MF_00821">
    <property type="entry name" value="SecB"/>
    <property type="match status" value="1"/>
</dbReference>
<dbReference type="Pfam" id="PF02556">
    <property type="entry name" value="SecB"/>
    <property type="match status" value="1"/>
</dbReference>
<dbReference type="SUPFAM" id="SSF54611">
    <property type="entry name" value="SecB-like"/>
    <property type="match status" value="1"/>
</dbReference>
<comment type="subcellular location">
    <subcellularLocation>
        <location evidence="5">Cytoplasm</location>
    </subcellularLocation>
</comment>
<evidence type="ECO:0000256" key="2">
    <source>
        <dbReference type="ARBA" id="ARBA00022448"/>
    </source>
</evidence>
<dbReference type="InterPro" id="IPR035958">
    <property type="entry name" value="SecB-like_sf"/>
</dbReference>
<dbReference type="PANTHER" id="PTHR36918">
    <property type="match status" value="1"/>
</dbReference>
<feature type="region of interest" description="Disordered" evidence="6">
    <location>
        <begin position="146"/>
        <end position="181"/>
    </location>
</feature>
<evidence type="ECO:0000256" key="5">
    <source>
        <dbReference type="HAMAP-Rule" id="MF_00821"/>
    </source>
</evidence>
<name>A0ABZ0SF32_9GAMM</name>
<dbReference type="NCBIfam" id="TIGR00809">
    <property type="entry name" value="secB"/>
    <property type="match status" value="1"/>
</dbReference>
<protein>
    <recommendedName>
        <fullName evidence="5">Protein-export protein SecB</fullName>
    </recommendedName>
</protein>
<evidence type="ECO:0000256" key="4">
    <source>
        <dbReference type="ARBA" id="ARBA00023010"/>
    </source>
</evidence>
<dbReference type="NCBIfam" id="NF004393">
    <property type="entry name" value="PRK05751.1-4"/>
    <property type="match status" value="1"/>
</dbReference>
<keyword evidence="2 5" id="KW-0813">Transport</keyword>
<comment type="function">
    <text evidence="5">One of the proteins required for the normal export of preproteins out of the cell cytoplasm. It is a molecular chaperone that binds to a subset of precursor proteins, maintaining them in a translocation-competent state. It also specifically binds to its receptor SecA.</text>
</comment>
<dbReference type="EMBL" id="CP121472">
    <property type="protein sequence ID" value="WPL19641.1"/>
    <property type="molecule type" value="Genomic_DNA"/>
</dbReference>
<dbReference type="PRINTS" id="PR01594">
    <property type="entry name" value="SECBCHAPRONE"/>
</dbReference>
<sequence length="181" mass="20354">MAEQQPQAEDHQVLLRTVYTKDLSYEAPNAPEIFREEWKPEVALQFDIKVNPLVENTYEVVLTLTVTVKTGEKTAYLVELQQAGILSVKGFQEQELAPLFFVYAPSILFPYARQTVTDLVVKGGFPQLVLQHIHFDQVYAQKVAEQQQTTQQQDNKTPAGKTSSSDTPKRAAPGVKASKLY</sequence>
<dbReference type="Proteomes" id="UP001432180">
    <property type="component" value="Chromosome"/>
</dbReference>
<evidence type="ECO:0000313" key="7">
    <source>
        <dbReference type="EMBL" id="WPL19641.1"/>
    </source>
</evidence>
<evidence type="ECO:0000256" key="3">
    <source>
        <dbReference type="ARBA" id="ARBA00022927"/>
    </source>
</evidence>
<dbReference type="Gene3D" id="3.10.420.10">
    <property type="entry name" value="SecB-like"/>
    <property type="match status" value="1"/>
</dbReference>
<keyword evidence="5" id="KW-0143">Chaperone</keyword>
<dbReference type="RefSeq" id="WP_328985392.1">
    <property type="nucleotide sequence ID" value="NZ_CP121472.1"/>
</dbReference>
<evidence type="ECO:0000256" key="1">
    <source>
        <dbReference type="ARBA" id="ARBA00009990"/>
    </source>
</evidence>
<evidence type="ECO:0000256" key="6">
    <source>
        <dbReference type="SAM" id="MobiDB-lite"/>
    </source>
</evidence>
<reference evidence="7 8" key="1">
    <citation type="journal article" date="2023" name="Microorganisms">
        <title>Thiorhodovibrio frisius and Trv. litoralis spp. nov., Two Novel Members from a Clade of Fastidious Purple Sulfur Bacteria That Exhibit Unique Red-Shifted Light-Harvesting Capabilities.</title>
        <authorList>
            <person name="Methner A."/>
            <person name="Kuzyk S.B."/>
            <person name="Petersen J."/>
            <person name="Bauer S."/>
            <person name="Brinkmann H."/>
            <person name="Sichau K."/>
            <person name="Wanner G."/>
            <person name="Wolf J."/>
            <person name="Neumann-Schaal M."/>
            <person name="Henke P."/>
            <person name="Tank M."/>
            <person name="Sproer C."/>
            <person name="Bunk B."/>
            <person name="Overmann J."/>
        </authorList>
    </citation>
    <scope>NUCLEOTIDE SEQUENCE [LARGE SCALE GENOMIC DNA]</scope>
    <source>
        <strain evidence="7 8">DSM 6702</strain>
    </source>
</reference>
<comment type="similarity">
    <text evidence="1 5">Belongs to the SecB family.</text>
</comment>
<evidence type="ECO:0000313" key="8">
    <source>
        <dbReference type="Proteomes" id="UP001432180"/>
    </source>
</evidence>
<dbReference type="PANTHER" id="PTHR36918:SF1">
    <property type="entry name" value="PROTEIN-EXPORT PROTEIN SECB"/>
    <property type="match status" value="1"/>
</dbReference>
<keyword evidence="8" id="KW-1185">Reference proteome</keyword>
<keyword evidence="5" id="KW-0963">Cytoplasm</keyword>
<keyword evidence="4 5" id="KW-0811">Translocation</keyword>